<reference evidence="4" key="1">
    <citation type="journal article" date="2019" name="Int. J. Syst. Evol. Microbiol.">
        <title>The Global Catalogue of Microorganisms (GCM) 10K type strain sequencing project: providing services to taxonomists for standard genome sequencing and annotation.</title>
        <authorList>
            <consortium name="The Broad Institute Genomics Platform"/>
            <consortium name="The Broad Institute Genome Sequencing Center for Infectious Disease"/>
            <person name="Wu L."/>
            <person name="Ma J."/>
        </authorList>
    </citation>
    <scope>NUCLEOTIDE SEQUENCE [LARGE SCALE GENOMIC DNA]</scope>
    <source>
        <strain evidence="4">JCM 18127</strain>
    </source>
</reference>
<evidence type="ECO:0000256" key="2">
    <source>
        <dbReference type="SAM" id="SignalP"/>
    </source>
</evidence>
<accession>A0ABP8W3Q3</accession>
<evidence type="ECO:0000313" key="3">
    <source>
        <dbReference type="EMBL" id="GAA4679958.1"/>
    </source>
</evidence>
<evidence type="ECO:0000313" key="4">
    <source>
        <dbReference type="Proteomes" id="UP001500621"/>
    </source>
</evidence>
<keyword evidence="4" id="KW-1185">Reference proteome</keyword>
<feature type="chain" id="PRO_5045794141" description="Alpha/beta hydrolase" evidence="2">
    <location>
        <begin position="28"/>
        <end position="502"/>
    </location>
</feature>
<sequence length="502" mass="52772">MVNPLARSVTALLGSLAVALTLGAAPAAPVDPAGPPAPGTSARVAGVDDLAAMAAAYGRITGPGGQLRNPAYLPALVQATSALTVAQLVAQAATPSRLALTAGNVVPGWNVGNPLRAGWHGTRGLARRVAFTNRYGALLQGTVHRPLPGARDPYTGQRLRPPFPGVVLTPGSVQGSEGMYSWLAQDLAERGYVVLTFDVQGQGRGETLPHTTSNALPFCNPFAAPRDGEQLGCPGVPFQQLANFVVGTEDAVDFFTSTAALPYRNPGSAGARIDTHNPFARWLDRRRDPRAAAGRPMRLAIIGHSLGAQAVSRVQGTDRRVATVVALDKLAGGDGDPAVRPRVPALAVQSEYGFTVTPAALSGGSSLVPTPTPAGPDPRRERSAGFDRWAAAGVDSLLVVPRSSTHLEYTDIPLVLPASRYGQAVTSVYVQRWLDLQLKHRGSPRALLAPRLRYLEPRGSGRWAPVTLRAGDQLSTRYCSAYRLTDRRGRVATEGDLMGAGC</sequence>
<dbReference type="EMBL" id="BAABIM010000002">
    <property type="protein sequence ID" value="GAA4679958.1"/>
    <property type="molecule type" value="Genomic_DNA"/>
</dbReference>
<keyword evidence="2" id="KW-0732">Signal</keyword>
<protein>
    <recommendedName>
        <fullName evidence="5">Alpha/beta hydrolase</fullName>
    </recommendedName>
</protein>
<evidence type="ECO:0008006" key="5">
    <source>
        <dbReference type="Google" id="ProtNLM"/>
    </source>
</evidence>
<dbReference type="Proteomes" id="UP001500621">
    <property type="component" value="Unassembled WGS sequence"/>
</dbReference>
<evidence type="ECO:0000256" key="1">
    <source>
        <dbReference type="SAM" id="MobiDB-lite"/>
    </source>
</evidence>
<proteinExistence type="predicted"/>
<feature type="region of interest" description="Disordered" evidence="1">
    <location>
        <begin position="363"/>
        <end position="382"/>
    </location>
</feature>
<gene>
    <name evidence="3" type="ORF">GCM10023226_16440</name>
</gene>
<feature type="signal peptide" evidence="2">
    <location>
        <begin position="1"/>
        <end position="27"/>
    </location>
</feature>
<dbReference type="SUPFAM" id="SSF53474">
    <property type="entry name" value="alpha/beta-Hydrolases"/>
    <property type="match status" value="1"/>
</dbReference>
<name>A0ABP8W3Q3_9ACTN</name>
<dbReference type="InterPro" id="IPR029058">
    <property type="entry name" value="AB_hydrolase_fold"/>
</dbReference>
<comment type="caution">
    <text evidence="3">The sequence shown here is derived from an EMBL/GenBank/DDBJ whole genome shotgun (WGS) entry which is preliminary data.</text>
</comment>
<organism evidence="3 4">
    <name type="scientific">Nocardioides nanhaiensis</name>
    <dbReference type="NCBI Taxonomy" id="1476871"/>
    <lineage>
        <taxon>Bacteria</taxon>
        <taxon>Bacillati</taxon>
        <taxon>Actinomycetota</taxon>
        <taxon>Actinomycetes</taxon>
        <taxon>Propionibacteriales</taxon>
        <taxon>Nocardioidaceae</taxon>
        <taxon>Nocardioides</taxon>
    </lineage>
</organism>
<dbReference type="Gene3D" id="3.40.50.1820">
    <property type="entry name" value="alpha/beta hydrolase"/>
    <property type="match status" value="1"/>
</dbReference>